<organism evidence="1 2">
    <name type="scientific">Planomonospora parontospora</name>
    <dbReference type="NCBI Taxonomy" id="58119"/>
    <lineage>
        <taxon>Bacteria</taxon>
        <taxon>Bacillati</taxon>
        <taxon>Actinomycetota</taxon>
        <taxon>Actinomycetes</taxon>
        <taxon>Streptosporangiales</taxon>
        <taxon>Streptosporangiaceae</taxon>
        <taxon>Planomonospora</taxon>
    </lineage>
</organism>
<name>A0AA37F3K7_9ACTN</name>
<dbReference type="AlphaFoldDB" id="A0AA37F3K7"/>
<gene>
    <name evidence="1" type="ORF">GCM10010126_19390</name>
</gene>
<dbReference type="RefSeq" id="WP_191894430.1">
    <property type="nucleotide sequence ID" value="NZ_BMQD01000005.1"/>
</dbReference>
<sequence>MTISNPLNHGVAFPRPGDGQAQAIPCTCPLVEFTVKLPAFEVAALEAKAAHDNTTVQDIARGRLSGFGNAYPLNQDLAYRDPCKAIQ</sequence>
<comment type="caution">
    <text evidence="1">The sequence shown here is derived from an EMBL/GenBank/DDBJ whole genome shotgun (WGS) entry which is preliminary data.</text>
</comment>
<evidence type="ECO:0000313" key="2">
    <source>
        <dbReference type="Proteomes" id="UP000627984"/>
    </source>
</evidence>
<dbReference type="EMBL" id="BMQD01000005">
    <property type="protein sequence ID" value="GGK59975.1"/>
    <property type="molecule type" value="Genomic_DNA"/>
</dbReference>
<proteinExistence type="predicted"/>
<reference evidence="1" key="2">
    <citation type="submission" date="2022-09" db="EMBL/GenBank/DDBJ databases">
        <authorList>
            <person name="Sun Q."/>
            <person name="Ohkuma M."/>
        </authorList>
    </citation>
    <scope>NUCLEOTIDE SEQUENCE</scope>
    <source>
        <strain evidence="1">JCM 3093</strain>
    </source>
</reference>
<dbReference type="Proteomes" id="UP000627984">
    <property type="component" value="Unassembled WGS sequence"/>
</dbReference>
<protein>
    <submittedName>
        <fullName evidence="1">Uncharacterized protein</fullName>
    </submittedName>
</protein>
<accession>A0AA37F3K7</accession>
<reference evidence="1" key="1">
    <citation type="journal article" date="2014" name="Int. J. Syst. Evol. Microbiol.">
        <title>Complete genome sequence of Corynebacterium casei LMG S-19264T (=DSM 44701T), isolated from a smear-ripened cheese.</title>
        <authorList>
            <consortium name="US DOE Joint Genome Institute (JGI-PGF)"/>
            <person name="Walter F."/>
            <person name="Albersmeier A."/>
            <person name="Kalinowski J."/>
            <person name="Ruckert C."/>
        </authorList>
    </citation>
    <scope>NUCLEOTIDE SEQUENCE</scope>
    <source>
        <strain evidence="1">JCM 3093</strain>
    </source>
</reference>
<evidence type="ECO:0000313" key="1">
    <source>
        <dbReference type="EMBL" id="GGK59975.1"/>
    </source>
</evidence>